<organism evidence="16">
    <name type="scientific">Oikopleura dioica</name>
    <name type="common">Tunicate</name>
    <dbReference type="NCBI Taxonomy" id="34765"/>
    <lineage>
        <taxon>Eukaryota</taxon>
        <taxon>Metazoa</taxon>
        <taxon>Chordata</taxon>
        <taxon>Tunicata</taxon>
        <taxon>Appendicularia</taxon>
        <taxon>Copelata</taxon>
        <taxon>Oikopleuridae</taxon>
        <taxon>Oikopleura</taxon>
    </lineage>
</organism>
<keyword evidence="13" id="KW-0325">Glycoprotein</keyword>
<keyword evidence="10" id="KW-0223">Dioxygenase</keyword>
<keyword evidence="8" id="KW-0256">Endoplasmic reticulum</keyword>
<dbReference type="InterPro" id="IPR005123">
    <property type="entry name" value="Oxoglu/Fe-dep_dioxygenase_dom"/>
</dbReference>
<comment type="cofactor">
    <cofactor evidence="2">
        <name>Fe cation</name>
        <dbReference type="ChEBI" id="CHEBI:24875"/>
    </cofactor>
</comment>
<dbReference type="InterPro" id="IPR011990">
    <property type="entry name" value="TPR-like_helical_dom_sf"/>
</dbReference>
<dbReference type="PANTHER" id="PTHR14049">
    <property type="entry name" value="LEPRECAN 1"/>
    <property type="match status" value="1"/>
</dbReference>
<name>E4YBT8_OIKDI</name>
<evidence type="ECO:0000256" key="5">
    <source>
        <dbReference type="ARBA" id="ARBA00022723"/>
    </source>
</evidence>
<evidence type="ECO:0000256" key="8">
    <source>
        <dbReference type="ARBA" id="ARBA00022824"/>
    </source>
</evidence>
<reference evidence="16" key="1">
    <citation type="journal article" date="2010" name="Science">
        <title>Plasticity of animal genome architecture unmasked by rapid evolution of a pelagic tunicate.</title>
        <authorList>
            <person name="Denoeud F."/>
            <person name="Henriet S."/>
            <person name="Mungpakdee S."/>
            <person name="Aury J.M."/>
            <person name="Da Silva C."/>
            <person name="Brinkmann H."/>
            <person name="Mikhaleva J."/>
            <person name="Olsen L.C."/>
            <person name="Jubin C."/>
            <person name="Canestro C."/>
            <person name="Bouquet J.M."/>
            <person name="Danks G."/>
            <person name="Poulain J."/>
            <person name="Campsteijn C."/>
            <person name="Adamski M."/>
            <person name="Cross I."/>
            <person name="Yadetie F."/>
            <person name="Muffato M."/>
            <person name="Louis A."/>
            <person name="Butcher S."/>
            <person name="Tsagkogeorga G."/>
            <person name="Konrad A."/>
            <person name="Singh S."/>
            <person name="Jensen M.F."/>
            <person name="Cong E.H."/>
            <person name="Eikeseth-Otteraa H."/>
            <person name="Noel B."/>
            <person name="Anthouard V."/>
            <person name="Porcel B.M."/>
            <person name="Kachouri-Lafond R."/>
            <person name="Nishino A."/>
            <person name="Ugolini M."/>
            <person name="Chourrout P."/>
            <person name="Nishida H."/>
            <person name="Aasland R."/>
            <person name="Huzurbazar S."/>
            <person name="Westhof E."/>
            <person name="Delsuc F."/>
            <person name="Lehrach H."/>
            <person name="Reinhardt R."/>
            <person name="Weissenbach J."/>
            <person name="Roy S.W."/>
            <person name="Artiguenave F."/>
            <person name="Postlethwait J.H."/>
            <person name="Manak J.R."/>
            <person name="Thompson E.M."/>
            <person name="Jaillon O."/>
            <person name="Du Pasquier L."/>
            <person name="Boudinot P."/>
            <person name="Liberles D.A."/>
            <person name="Volff J.N."/>
            <person name="Philippe H."/>
            <person name="Lenhard B."/>
            <person name="Roest Crollius H."/>
            <person name="Wincker P."/>
            <person name="Chourrout D."/>
        </authorList>
    </citation>
    <scope>NUCLEOTIDE SEQUENCE [LARGE SCALE GENOMIC DNA]</scope>
</reference>
<dbReference type="InterPro" id="IPR056585">
    <property type="entry name" value="Leprecan_dom"/>
</dbReference>
<evidence type="ECO:0000259" key="15">
    <source>
        <dbReference type="PROSITE" id="PS51471"/>
    </source>
</evidence>
<dbReference type="Proteomes" id="UP000011014">
    <property type="component" value="Unassembled WGS sequence"/>
</dbReference>
<feature type="compositionally biased region" description="Basic and acidic residues" evidence="14">
    <location>
        <begin position="407"/>
        <end position="416"/>
    </location>
</feature>
<keyword evidence="7" id="KW-0677">Repeat</keyword>
<evidence type="ECO:0000256" key="1">
    <source>
        <dbReference type="ARBA" id="ARBA00001961"/>
    </source>
</evidence>
<keyword evidence="9" id="KW-0847">Vitamin C</keyword>
<evidence type="ECO:0000256" key="6">
    <source>
        <dbReference type="ARBA" id="ARBA00022729"/>
    </source>
</evidence>
<dbReference type="InterPro" id="IPR006620">
    <property type="entry name" value="Pro_4_hyd_alph"/>
</dbReference>
<dbReference type="GO" id="GO:0019797">
    <property type="term" value="F:procollagen-proline 3-dioxygenase activity"/>
    <property type="evidence" value="ECO:0007669"/>
    <property type="project" value="UniProtKB-EC"/>
</dbReference>
<feature type="region of interest" description="Disordered" evidence="14">
    <location>
        <begin position="752"/>
        <end position="771"/>
    </location>
</feature>
<dbReference type="GO" id="GO:0005783">
    <property type="term" value="C:endoplasmic reticulum"/>
    <property type="evidence" value="ECO:0007669"/>
    <property type="project" value="TreeGrafter"/>
</dbReference>
<gene>
    <name evidence="16" type="ORF">GSOID_T00020891001</name>
</gene>
<dbReference type="GO" id="GO:0032963">
    <property type="term" value="P:collagen metabolic process"/>
    <property type="evidence" value="ECO:0007669"/>
    <property type="project" value="InterPro"/>
</dbReference>
<dbReference type="Gene3D" id="1.25.40.10">
    <property type="entry name" value="Tetratricopeptide repeat domain"/>
    <property type="match status" value="2"/>
</dbReference>
<dbReference type="InterPro" id="IPR039575">
    <property type="entry name" value="P3H"/>
</dbReference>
<keyword evidence="12" id="KW-0408">Iron</keyword>
<evidence type="ECO:0000256" key="13">
    <source>
        <dbReference type="ARBA" id="ARBA00023180"/>
    </source>
</evidence>
<evidence type="ECO:0000256" key="14">
    <source>
        <dbReference type="SAM" id="MobiDB-lite"/>
    </source>
</evidence>
<dbReference type="SMART" id="SM00702">
    <property type="entry name" value="P4Hc"/>
    <property type="match status" value="1"/>
</dbReference>
<feature type="domain" description="Fe2OG dioxygenase" evidence="15">
    <location>
        <begin position="608"/>
        <end position="728"/>
    </location>
</feature>
<keyword evidence="5" id="KW-0479">Metal-binding</keyword>
<evidence type="ECO:0000256" key="7">
    <source>
        <dbReference type="ARBA" id="ARBA00022737"/>
    </source>
</evidence>
<accession>E4YBT8</accession>
<dbReference type="SUPFAM" id="SSF48452">
    <property type="entry name" value="TPR-like"/>
    <property type="match status" value="2"/>
</dbReference>
<dbReference type="EMBL" id="FN654387">
    <property type="protein sequence ID" value="CBY33025.1"/>
    <property type="molecule type" value="Genomic_DNA"/>
</dbReference>
<evidence type="ECO:0000256" key="10">
    <source>
        <dbReference type="ARBA" id="ARBA00022964"/>
    </source>
</evidence>
<evidence type="ECO:0000256" key="4">
    <source>
        <dbReference type="ARBA" id="ARBA00012262"/>
    </source>
</evidence>
<dbReference type="GO" id="GO:0005506">
    <property type="term" value="F:iron ion binding"/>
    <property type="evidence" value="ECO:0007669"/>
    <property type="project" value="InterPro"/>
</dbReference>
<sequence length="771" mass="87855">MMRVCESLLVVVSSGYSATYSPYDVHYAQGIHAYELENWNEAISELERAIEERNRYLEAKVHCSIDSCGNVTADSLKSSIGSGFSQYVIARGLCLYKCMSAAIGAKYVDWKILPAIDEEFQARLPYQYLNVAYYKIGNLRKAVECGYTFFNADPSDPEMQDTLAFYQEEEEEVDDSMFVDLENPEHLKHYERAQSFYQFEQYNEAISEFEESLFWYWDMMDECRALCDKPYDFGADYPDELPNYHLFQTKMVAQLLECRLKCVKQMELPCGRYHRRSNSDLLSIHFHYLMFAYHEIGNEPKAASMAKTYLAFHPDNEPMQLNIKYLDQEVYQAAKPDNKASKFIKKLMREVKMLEYLQHHFGPRYGFKYDFALLTPFPDEGFFEEEDERLMNEEIGEVDENTQTPWDPDHEVKEPPKTSFGPSYNTPFPTGGEIGYESVAEKIDDLLFDPLADPDKVKQIDTIHGKLPYYSAGDEKFGYVVRNSPKYTVFEDGPAVDAEGPVFDGAVLKQNTTHLSGPTRFVMDGLLSEEQCATLFELASNGVVGDGYEGDKKPHSKGEEFAGISLLTAARLADIGAVDAAAVQLYHDINFKLANVVKEYFKLEEELYIDYIHLACRSPKDDKTTDEEGNIILSHPVHPDNCLYLPDGTCPRRPPAYVWREYSAVLYLNGDIQGGELFFADPSGKYALAGVKPKCGRLVGFCAGTDCLHGVKKLTGGKRCALPIWYTTRKEKEDFTLDDARAILKKLSDQNSSTYDHKNLSSDNNEQKTEL</sequence>
<dbReference type="GO" id="GO:0031418">
    <property type="term" value="F:L-ascorbic acid binding"/>
    <property type="evidence" value="ECO:0007669"/>
    <property type="project" value="UniProtKB-KW"/>
</dbReference>
<keyword evidence="6" id="KW-0732">Signal</keyword>
<dbReference type="PROSITE" id="PS51471">
    <property type="entry name" value="FE2OG_OXY"/>
    <property type="match status" value="1"/>
</dbReference>
<comment type="cofactor">
    <cofactor evidence="1">
        <name>L-ascorbate</name>
        <dbReference type="ChEBI" id="CHEBI:38290"/>
    </cofactor>
</comment>
<proteinExistence type="inferred from homology"/>
<feature type="compositionally biased region" description="Basic and acidic residues" evidence="14">
    <location>
        <begin position="755"/>
        <end position="771"/>
    </location>
</feature>
<evidence type="ECO:0000313" key="16">
    <source>
        <dbReference type="EMBL" id="CBY33025.1"/>
    </source>
</evidence>
<comment type="similarity">
    <text evidence="3">Belongs to the leprecan family.</text>
</comment>
<evidence type="ECO:0000256" key="9">
    <source>
        <dbReference type="ARBA" id="ARBA00022896"/>
    </source>
</evidence>
<protein>
    <recommendedName>
        <fullName evidence="4">procollagen-proline 3-dioxygenase</fullName>
        <ecNumber evidence="4">1.14.11.7</ecNumber>
    </recommendedName>
</protein>
<dbReference type="AlphaFoldDB" id="E4YBT8"/>
<evidence type="ECO:0000256" key="12">
    <source>
        <dbReference type="ARBA" id="ARBA00023004"/>
    </source>
</evidence>
<evidence type="ECO:0000256" key="3">
    <source>
        <dbReference type="ARBA" id="ARBA00006487"/>
    </source>
</evidence>
<dbReference type="EC" id="1.14.11.7" evidence="4"/>
<dbReference type="Pfam" id="PF23557">
    <property type="entry name" value="TPR_leprecan"/>
    <property type="match status" value="1"/>
</dbReference>
<feature type="region of interest" description="Disordered" evidence="14">
    <location>
        <begin position="400"/>
        <end position="426"/>
    </location>
</feature>
<dbReference type="Gene3D" id="2.60.120.620">
    <property type="entry name" value="q2cbj1_9rhob like domain"/>
    <property type="match status" value="1"/>
</dbReference>
<evidence type="ECO:0000256" key="11">
    <source>
        <dbReference type="ARBA" id="ARBA00023002"/>
    </source>
</evidence>
<dbReference type="PANTHER" id="PTHR14049:SF9">
    <property type="entry name" value="PROCOLLAGEN-PROLINE 3-DIOXYGENASE"/>
    <property type="match status" value="1"/>
</dbReference>
<keyword evidence="11" id="KW-0560">Oxidoreductase</keyword>
<evidence type="ECO:0000256" key="2">
    <source>
        <dbReference type="ARBA" id="ARBA00001962"/>
    </source>
</evidence>